<dbReference type="GO" id="GO:0016301">
    <property type="term" value="F:kinase activity"/>
    <property type="evidence" value="ECO:0007669"/>
    <property type="project" value="UniProtKB-KW"/>
</dbReference>
<keyword evidence="3" id="KW-1185">Reference proteome</keyword>
<dbReference type="PANTHER" id="PTHR18964">
    <property type="entry name" value="ROK (REPRESSOR, ORF, KINASE) FAMILY"/>
    <property type="match status" value="1"/>
</dbReference>
<reference evidence="2 3" key="1">
    <citation type="submission" date="2017-12" db="EMBL/GenBank/DDBJ databases">
        <title>Anaerobic carbon monoxide metabolism by Pleomorphomonas carboxyditropha sp. nov., a new mesophilic hydrogenogenic carboxidotroph.</title>
        <authorList>
            <person name="Esquivel-Elizondo S."/>
            <person name="Krajmalnik-Brown R."/>
        </authorList>
    </citation>
    <scope>NUCLEOTIDE SEQUENCE [LARGE SCALE GENOMIC DNA]</scope>
    <source>
        <strain evidence="2 3">R5-392</strain>
    </source>
</reference>
<dbReference type="Proteomes" id="UP000233491">
    <property type="component" value="Unassembled WGS sequence"/>
</dbReference>
<dbReference type="Pfam" id="PF00480">
    <property type="entry name" value="ROK"/>
    <property type="match status" value="1"/>
</dbReference>
<gene>
    <name evidence="2" type="ORF">CXZ10_17725</name>
</gene>
<keyword evidence="2" id="KW-0808">Transferase</keyword>
<dbReference type="InterPro" id="IPR000600">
    <property type="entry name" value="ROK"/>
</dbReference>
<organism evidence="2 3">
    <name type="scientific">Pleomorphomonas diazotrophica</name>
    <dbReference type="NCBI Taxonomy" id="1166257"/>
    <lineage>
        <taxon>Bacteria</taxon>
        <taxon>Pseudomonadati</taxon>
        <taxon>Pseudomonadota</taxon>
        <taxon>Alphaproteobacteria</taxon>
        <taxon>Hyphomicrobiales</taxon>
        <taxon>Pleomorphomonadaceae</taxon>
        <taxon>Pleomorphomonas</taxon>
    </lineage>
</organism>
<dbReference type="InterPro" id="IPR049874">
    <property type="entry name" value="ROK_cs"/>
</dbReference>
<dbReference type="SUPFAM" id="SSF53067">
    <property type="entry name" value="Actin-like ATPase domain"/>
    <property type="match status" value="1"/>
</dbReference>
<dbReference type="PANTHER" id="PTHR18964:SF173">
    <property type="entry name" value="GLUCOKINASE"/>
    <property type="match status" value="1"/>
</dbReference>
<dbReference type="Gene3D" id="3.30.420.40">
    <property type="match status" value="2"/>
</dbReference>
<sequence>MPIKDSASDASALTNASDIFSLIATGEAVSRSALLERSGLSRVTVTQRLNALIAADLIEEAARTLPSGGRPTRVLAVNRRAGHVLVANIGEAHLHLALMSPEPAVIAQSTLRYEVAEGPAATLDKIADGFRRLLSDAGGGNGILLGIGLSLPAPVDYKRGRVVGPSIMRGWDDVDIIGPMVEHFGVPVYVDNDVNLMTLYEYRRHFPQADDMLFIKVGTGIGAGFIADGKIFRGAHGASGDIGHIQFDSADAPLCRCGKLGCVEARAAGWAIARDLRTRGFKADNARDVIALVEQQVPEAIMMLRKAGRVIGEVTADVVSILNPGLIVVGGTLARGGDFLLSGIRELVYQRGLPLATRELTIVLAPPQADIALFGTGQLVVDNAFSPAGAVALLNRIASAAARSPTGRSANGERSMERAD</sequence>
<name>A0A1I4TP35_9HYPH</name>
<evidence type="ECO:0000313" key="3">
    <source>
        <dbReference type="Proteomes" id="UP000233491"/>
    </source>
</evidence>
<dbReference type="InterPro" id="IPR036390">
    <property type="entry name" value="WH_DNA-bd_sf"/>
</dbReference>
<dbReference type="InterPro" id="IPR043129">
    <property type="entry name" value="ATPase_NBD"/>
</dbReference>
<dbReference type="InterPro" id="IPR036388">
    <property type="entry name" value="WH-like_DNA-bd_sf"/>
</dbReference>
<dbReference type="OrthoDB" id="49685at2"/>
<keyword evidence="2" id="KW-0418">Kinase</keyword>
<dbReference type="SUPFAM" id="SSF46785">
    <property type="entry name" value="Winged helix' DNA-binding domain"/>
    <property type="match status" value="1"/>
</dbReference>
<proteinExistence type="inferred from homology"/>
<protein>
    <submittedName>
        <fullName evidence="2">Sugar kinase</fullName>
    </submittedName>
</protein>
<evidence type="ECO:0000256" key="1">
    <source>
        <dbReference type="ARBA" id="ARBA00006479"/>
    </source>
</evidence>
<evidence type="ECO:0000313" key="2">
    <source>
        <dbReference type="EMBL" id="PKR87579.1"/>
    </source>
</evidence>
<comment type="caution">
    <text evidence="2">The sequence shown here is derived from an EMBL/GenBank/DDBJ whole genome shotgun (WGS) entry which is preliminary data.</text>
</comment>
<dbReference type="Gene3D" id="1.10.10.10">
    <property type="entry name" value="Winged helix-like DNA-binding domain superfamily/Winged helix DNA-binding domain"/>
    <property type="match status" value="1"/>
</dbReference>
<comment type="similarity">
    <text evidence="1">Belongs to the ROK (NagC/XylR) family.</text>
</comment>
<dbReference type="EMBL" id="PJNW01000016">
    <property type="protein sequence ID" value="PKR87579.1"/>
    <property type="molecule type" value="Genomic_DNA"/>
</dbReference>
<dbReference type="RefSeq" id="WP_101290707.1">
    <property type="nucleotide sequence ID" value="NZ_FOUQ01000006.1"/>
</dbReference>
<dbReference type="AlphaFoldDB" id="A0A1I4TP35"/>
<dbReference type="PROSITE" id="PS01125">
    <property type="entry name" value="ROK"/>
    <property type="match status" value="1"/>
</dbReference>
<accession>A0A1I4TP35</accession>